<dbReference type="EMBL" id="JADBGQ010000007">
    <property type="protein sequence ID" value="KAG5388795.1"/>
    <property type="molecule type" value="Genomic_DNA"/>
</dbReference>
<reference evidence="1 2" key="1">
    <citation type="submission" date="2021-03" db="EMBL/GenBank/DDBJ databases">
        <authorList>
            <person name="King G.J."/>
            <person name="Bancroft I."/>
            <person name="Baten A."/>
            <person name="Bloomfield J."/>
            <person name="Borpatragohain P."/>
            <person name="He Z."/>
            <person name="Irish N."/>
            <person name="Irwin J."/>
            <person name="Liu K."/>
            <person name="Mauleon R.P."/>
            <person name="Moore J."/>
            <person name="Morris R."/>
            <person name="Ostergaard L."/>
            <person name="Wang B."/>
            <person name="Wells R."/>
        </authorList>
    </citation>
    <scope>NUCLEOTIDE SEQUENCE [LARGE SCALE GENOMIC DNA]</scope>
    <source>
        <strain evidence="1">R-o-18</strain>
        <tissue evidence="1">Leaf</tissue>
    </source>
</reference>
<accession>A0ABQ7LT52</accession>
<dbReference type="Proteomes" id="UP000823674">
    <property type="component" value="Chromosome A08"/>
</dbReference>
<proteinExistence type="predicted"/>
<evidence type="ECO:0000313" key="1">
    <source>
        <dbReference type="EMBL" id="KAG5388795.1"/>
    </source>
</evidence>
<keyword evidence="2" id="KW-1185">Reference proteome</keyword>
<organism evidence="1 2">
    <name type="scientific">Brassica rapa subsp. trilocularis</name>
    <dbReference type="NCBI Taxonomy" id="1813537"/>
    <lineage>
        <taxon>Eukaryota</taxon>
        <taxon>Viridiplantae</taxon>
        <taxon>Streptophyta</taxon>
        <taxon>Embryophyta</taxon>
        <taxon>Tracheophyta</taxon>
        <taxon>Spermatophyta</taxon>
        <taxon>Magnoliopsida</taxon>
        <taxon>eudicotyledons</taxon>
        <taxon>Gunneridae</taxon>
        <taxon>Pentapetalae</taxon>
        <taxon>rosids</taxon>
        <taxon>malvids</taxon>
        <taxon>Brassicales</taxon>
        <taxon>Brassicaceae</taxon>
        <taxon>Brassiceae</taxon>
        <taxon>Brassica</taxon>
    </lineage>
</organism>
<protein>
    <submittedName>
        <fullName evidence="1">Uncharacterized protein</fullName>
    </submittedName>
</protein>
<evidence type="ECO:0000313" key="2">
    <source>
        <dbReference type="Proteomes" id="UP000823674"/>
    </source>
</evidence>
<name>A0ABQ7LT52_BRACM</name>
<comment type="caution">
    <text evidence="1">The sequence shown here is derived from an EMBL/GenBank/DDBJ whole genome shotgun (WGS) entry which is preliminary data.</text>
</comment>
<gene>
    <name evidence="1" type="primary">A08g505190.1_BraROA</name>
    <name evidence="1" type="ORF">IGI04_030336</name>
</gene>
<sequence length="57" mass="6401">MAKQQLHFFELRAGRSRNVKKGGDLMGMDLILLDGKGFLRRLWSLLIQPHQHGGGGN</sequence>